<dbReference type="Pfam" id="PF18545">
    <property type="entry name" value="HalOD1"/>
    <property type="match status" value="1"/>
</dbReference>
<evidence type="ECO:0000259" key="2">
    <source>
        <dbReference type="Pfam" id="PF18545"/>
    </source>
</evidence>
<evidence type="ECO:0000313" key="4">
    <source>
        <dbReference type="Proteomes" id="UP000509346"/>
    </source>
</evidence>
<organism evidence="3 4">
    <name type="scientific">Halosimplex pelagicum</name>
    <dbReference type="NCBI Taxonomy" id="869886"/>
    <lineage>
        <taxon>Archaea</taxon>
        <taxon>Methanobacteriati</taxon>
        <taxon>Methanobacteriota</taxon>
        <taxon>Stenosarchaea group</taxon>
        <taxon>Halobacteria</taxon>
        <taxon>Halobacteriales</taxon>
        <taxon>Haloarculaceae</taxon>
        <taxon>Halosimplex</taxon>
    </lineage>
</organism>
<feature type="domain" description="Halobacterial output" evidence="2">
    <location>
        <begin position="44"/>
        <end position="108"/>
    </location>
</feature>
<gene>
    <name evidence="3" type="ORF">HZS54_08530</name>
</gene>
<feature type="region of interest" description="Disordered" evidence="1">
    <location>
        <begin position="1"/>
        <end position="27"/>
    </location>
</feature>
<dbReference type="EMBL" id="CP058909">
    <property type="protein sequence ID" value="QLH81667.1"/>
    <property type="molecule type" value="Genomic_DNA"/>
</dbReference>
<dbReference type="RefSeq" id="WP_179921881.1">
    <property type="nucleotide sequence ID" value="NZ_CP058909.1"/>
</dbReference>
<dbReference type="Proteomes" id="UP000509346">
    <property type="component" value="Chromosome"/>
</dbReference>
<dbReference type="KEGG" id="hpel:HZS54_08530"/>
<keyword evidence="4" id="KW-1185">Reference proteome</keyword>
<evidence type="ECO:0000256" key="1">
    <source>
        <dbReference type="SAM" id="MobiDB-lite"/>
    </source>
</evidence>
<protein>
    <recommendedName>
        <fullName evidence="2">Halobacterial output domain-containing protein</fullName>
    </recommendedName>
</protein>
<accession>A0A7D5SUU1</accession>
<dbReference type="InterPro" id="IPR040624">
    <property type="entry name" value="HalOD1"/>
</dbReference>
<dbReference type="AlphaFoldDB" id="A0A7D5SUU1"/>
<name>A0A7D5SUU1_9EURY</name>
<dbReference type="GeneID" id="56082629"/>
<evidence type="ECO:0000313" key="3">
    <source>
        <dbReference type="EMBL" id="QLH81667.1"/>
    </source>
</evidence>
<reference evidence="3 4" key="1">
    <citation type="submission" date="2020-07" db="EMBL/GenBank/DDBJ databases">
        <title>Halosimplex litoreum sp. nov. and Halosimplex rubrum sp. nov., isolated from different salt environments.</title>
        <authorList>
            <person name="Cui H."/>
        </authorList>
    </citation>
    <scope>NUCLEOTIDE SEQUENCE [LARGE SCALE GENOMIC DNA]</scope>
    <source>
        <strain evidence="3 4">R2</strain>
    </source>
</reference>
<proteinExistence type="predicted"/>
<sequence length="113" mass="11842">MATDEWPGDRPATDEGPGDRPANDTAGDEAVVRGDWTGWRNVGAAVATAVAAATGSEVTDMEPLAYSVDTDALDALLTDSRGEGSVTVSFRYEGVDVRVTSDGEIRVRLPADE</sequence>
<feature type="compositionally biased region" description="Basic and acidic residues" evidence="1">
    <location>
        <begin position="7"/>
        <end position="22"/>
    </location>
</feature>